<evidence type="ECO:0000313" key="11">
    <source>
        <dbReference type="EMBL" id="KAK1122357.1"/>
    </source>
</evidence>
<sequence length="425" mass="48237">MHRLPLSFALLTISGYWRPTKWPTTSLKSRLYNVYSVLMISLLYFFAFCICVDSFTSKNLKIMSDKFSLCVSVVGVCLKVANLFLRRGKITNVMNILLNENCVARDDQEKLIQRKSDNHARKLAIYCEILNESTVFFATVGQYNKLISVRGLPLSDWMPYDLSSAELYTISLVYQTIGLFVCANASVANETLIAGLMIQVGAQFEIFCHRVKNLSSLVTATRSNSVSDEEFKIRCKRILGDMVKHHLEIYEFAETVNNVFQYMIFLQFSISSVVLCLSIYKLSTLDPFSMNFVWSGSYLCCMLTQVYLYCWFGNEMMLKSKKVSDAIYEMDWMALPANLMKDLLLMLVRTKRPVKMTSGHIVVLSVESFTTVVSRKFSQFLCLSLAQLLKSDILSTEFVPDQNVTKFRVSSIQKQGGIGGSLSGT</sequence>
<accession>A0AA40KJA0</accession>
<name>A0AA40KJA0_9HYME</name>
<protein>
    <recommendedName>
        <fullName evidence="10">Odorant receptor</fullName>
    </recommendedName>
</protein>
<evidence type="ECO:0000256" key="8">
    <source>
        <dbReference type="ARBA" id="ARBA00023170"/>
    </source>
</evidence>
<evidence type="ECO:0000313" key="12">
    <source>
        <dbReference type="Proteomes" id="UP001177670"/>
    </source>
</evidence>
<comment type="subcellular location">
    <subcellularLocation>
        <location evidence="1 10">Cell membrane</location>
        <topology evidence="1 10">Multi-pass membrane protein</topology>
    </subcellularLocation>
</comment>
<keyword evidence="2" id="KW-1003">Cell membrane</keyword>
<evidence type="ECO:0000256" key="5">
    <source>
        <dbReference type="ARBA" id="ARBA00022725"/>
    </source>
</evidence>
<dbReference type="InterPro" id="IPR004117">
    <property type="entry name" value="7tm6_olfct_rcpt"/>
</dbReference>
<evidence type="ECO:0000256" key="6">
    <source>
        <dbReference type="ARBA" id="ARBA00022989"/>
    </source>
</evidence>
<feature type="transmembrane region" description="Helical" evidence="10">
    <location>
        <begin position="292"/>
        <end position="312"/>
    </location>
</feature>
<dbReference type="GO" id="GO:0005549">
    <property type="term" value="F:odorant binding"/>
    <property type="evidence" value="ECO:0007669"/>
    <property type="project" value="InterPro"/>
</dbReference>
<dbReference type="GO" id="GO:0007165">
    <property type="term" value="P:signal transduction"/>
    <property type="evidence" value="ECO:0007669"/>
    <property type="project" value="UniProtKB-KW"/>
</dbReference>
<evidence type="ECO:0000256" key="10">
    <source>
        <dbReference type="RuleBase" id="RU351113"/>
    </source>
</evidence>
<reference evidence="11" key="1">
    <citation type="submission" date="2021-10" db="EMBL/GenBank/DDBJ databases">
        <title>Melipona bicolor Genome sequencing and assembly.</title>
        <authorList>
            <person name="Araujo N.S."/>
            <person name="Arias M.C."/>
        </authorList>
    </citation>
    <scope>NUCLEOTIDE SEQUENCE</scope>
    <source>
        <strain evidence="11">USP_2M_L1-L4_2017</strain>
        <tissue evidence="11">Whole body</tissue>
    </source>
</reference>
<feature type="transmembrane region" description="Helical" evidence="10">
    <location>
        <begin position="31"/>
        <end position="55"/>
    </location>
</feature>
<dbReference type="EMBL" id="JAHYIQ010000023">
    <property type="protein sequence ID" value="KAK1122357.1"/>
    <property type="molecule type" value="Genomic_DNA"/>
</dbReference>
<dbReference type="AlphaFoldDB" id="A0AA40KJA0"/>
<evidence type="ECO:0000256" key="1">
    <source>
        <dbReference type="ARBA" id="ARBA00004651"/>
    </source>
</evidence>
<proteinExistence type="inferred from homology"/>
<feature type="transmembrane region" description="Helical" evidence="10">
    <location>
        <begin position="67"/>
        <end position="85"/>
    </location>
</feature>
<comment type="caution">
    <text evidence="11">The sequence shown here is derived from an EMBL/GenBank/DDBJ whole genome shotgun (WGS) entry which is preliminary data.</text>
</comment>
<comment type="similarity">
    <text evidence="10">Belongs to the insect chemoreceptor superfamily. Heteromeric odorant receptor channel (TC 1.A.69) family.</text>
</comment>
<comment type="caution">
    <text evidence="10">Lacks conserved residue(s) required for the propagation of feature annotation.</text>
</comment>
<dbReference type="GO" id="GO:0005886">
    <property type="term" value="C:plasma membrane"/>
    <property type="evidence" value="ECO:0007669"/>
    <property type="project" value="UniProtKB-SubCell"/>
</dbReference>
<keyword evidence="6 10" id="KW-1133">Transmembrane helix</keyword>
<evidence type="ECO:0000256" key="4">
    <source>
        <dbReference type="ARBA" id="ARBA00022692"/>
    </source>
</evidence>
<keyword evidence="5 10" id="KW-0552">Olfaction</keyword>
<keyword evidence="12" id="KW-1185">Reference proteome</keyword>
<feature type="transmembrane region" description="Helical" evidence="10">
    <location>
        <begin position="259"/>
        <end position="280"/>
    </location>
</feature>
<gene>
    <name evidence="11" type="ORF">K0M31_009579</name>
</gene>
<dbReference type="PANTHER" id="PTHR21137:SF35">
    <property type="entry name" value="ODORANT RECEPTOR 19A-RELATED"/>
    <property type="match status" value="1"/>
</dbReference>
<dbReference type="Proteomes" id="UP001177670">
    <property type="component" value="Unassembled WGS sequence"/>
</dbReference>
<keyword evidence="9 10" id="KW-0807">Transducer</keyword>
<dbReference type="PANTHER" id="PTHR21137">
    <property type="entry name" value="ODORANT RECEPTOR"/>
    <property type="match status" value="1"/>
</dbReference>
<evidence type="ECO:0000256" key="3">
    <source>
        <dbReference type="ARBA" id="ARBA00022606"/>
    </source>
</evidence>
<dbReference type="Pfam" id="PF02949">
    <property type="entry name" value="7tm_6"/>
    <property type="match status" value="1"/>
</dbReference>
<keyword evidence="3 10" id="KW-0716">Sensory transduction</keyword>
<evidence type="ECO:0000256" key="9">
    <source>
        <dbReference type="ARBA" id="ARBA00023224"/>
    </source>
</evidence>
<keyword evidence="4 10" id="KW-0812">Transmembrane</keyword>
<organism evidence="11 12">
    <name type="scientific">Melipona bicolor</name>
    <dbReference type="NCBI Taxonomy" id="60889"/>
    <lineage>
        <taxon>Eukaryota</taxon>
        <taxon>Metazoa</taxon>
        <taxon>Ecdysozoa</taxon>
        <taxon>Arthropoda</taxon>
        <taxon>Hexapoda</taxon>
        <taxon>Insecta</taxon>
        <taxon>Pterygota</taxon>
        <taxon>Neoptera</taxon>
        <taxon>Endopterygota</taxon>
        <taxon>Hymenoptera</taxon>
        <taxon>Apocrita</taxon>
        <taxon>Aculeata</taxon>
        <taxon>Apoidea</taxon>
        <taxon>Anthophila</taxon>
        <taxon>Apidae</taxon>
        <taxon>Melipona</taxon>
    </lineage>
</organism>
<dbReference type="GO" id="GO:0004984">
    <property type="term" value="F:olfactory receptor activity"/>
    <property type="evidence" value="ECO:0007669"/>
    <property type="project" value="InterPro"/>
</dbReference>
<evidence type="ECO:0000256" key="7">
    <source>
        <dbReference type="ARBA" id="ARBA00023136"/>
    </source>
</evidence>
<keyword evidence="8 10" id="KW-0675">Receptor</keyword>
<keyword evidence="7 10" id="KW-0472">Membrane</keyword>
<evidence type="ECO:0000256" key="2">
    <source>
        <dbReference type="ARBA" id="ARBA00022475"/>
    </source>
</evidence>